<evidence type="ECO:0000256" key="5">
    <source>
        <dbReference type="ARBA" id="ARBA00023242"/>
    </source>
</evidence>
<dbReference type="InterPro" id="IPR050815">
    <property type="entry name" value="TF_fung"/>
</dbReference>
<feature type="domain" description="Zn(2)-C6 fungal-type" evidence="7">
    <location>
        <begin position="19"/>
        <end position="53"/>
    </location>
</feature>
<dbReference type="PROSITE" id="PS50048">
    <property type="entry name" value="ZN2_CY6_FUNGAL_2"/>
    <property type="match status" value="1"/>
</dbReference>
<dbReference type="InterPro" id="IPR036864">
    <property type="entry name" value="Zn2-C6_fun-type_DNA-bd_sf"/>
</dbReference>
<dbReference type="PANTHER" id="PTHR47338">
    <property type="entry name" value="ZN(II)2CYS6 TRANSCRIPTION FACTOR (EUROFUNG)-RELATED"/>
    <property type="match status" value="1"/>
</dbReference>
<keyword evidence="2" id="KW-0479">Metal-binding</keyword>
<dbReference type="EMBL" id="JARKIF010000017">
    <property type="protein sequence ID" value="KAJ7620299.1"/>
    <property type="molecule type" value="Genomic_DNA"/>
</dbReference>
<keyword evidence="5" id="KW-0539">Nucleus</keyword>
<dbReference type="InterPro" id="IPR007219">
    <property type="entry name" value="XnlR_reg_dom"/>
</dbReference>
<accession>A0AAD7FF29</accession>
<evidence type="ECO:0000256" key="1">
    <source>
        <dbReference type="ARBA" id="ARBA00004123"/>
    </source>
</evidence>
<reference evidence="8" key="1">
    <citation type="submission" date="2023-03" db="EMBL/GenBank/DDBJ databases">
        <title>Massive genome expansion in bonnet fungi (Mycena s.s.) driven by repeated elements and novel gene families across ecological guilds.</title>
        <authorList>
            <consortium name="Lawrence Berkeley National Laboratory"/>
            <person name="Harder C.B."/>
            <person name="Miyauchi S."/>
            <person name="Viragh M."/>
            <person name="Kuo A."/>
            <person name="Thoen E."/>
            <person name="Andreopoulos B."/>
            <person name="Lu D."/>
            <person name="Skrede I."/>
            <person name="Drula E."/>
            <person name="Henrissat B."/>
            <person name="Morin E."/>
            <person name="Kohler A."/>
            <person name="Barry K."/>
            <person name="LaButti K."/>
            <person name="Morin E."/>
            <person name="Salamov A."/>
            <person name="Lipzen A."/>
            <person name="Mereny Z."/>
            <person name="Hegedus B."/>
            <person name="Baldrian P."/>
            <person name="Stursova M."/>
            <person name="Weitz H."/>
            <person name="Taylor A."/>
            <person name="Grigoriev I.V."/>
            <person name="Nagy L.G."/>
            <person name="Martin F."/>
            <person name="Kauserud H."/>
        </authorList>
    </citation>
    <scope>NUCLEOTIDE SEQUENCE</scope>
    <source>
        <strain evidence="8">9284</strain>
    </source>
</reference>
<evidence type="ECO:0000313" key="8">
    <source>
        <dbReference type="EMBL" id="KAJ7620299.1"/>
    </source>
</evidence>
<dbReference type="CDD" id="cd12148">
    <property type="entry name" value="fungal_TF_MHR"/>
    <property type="match status" value="1"/>
</dbReference>
<comment type="caution">
    <text evidence="8">The sequence shown here is derived from an EMBL/GenBank/DDBJ whole genome shotgun (WGS) entry which is preliminary data.</text>
</comment>
<keyword evidence="9" id="KW-1185">Reference proteome</keyword>
<feature type="region of interest" description="Disordered" evidence="6">
    <location>
        <begin position="110"/>
        <end position="132"/>
    </location>
</feature>
<dbReference type="Pfam" id="PF04082">
    <property type="entry name" value="Fungal_trans"/>
    <property type="match status" value="1"/>
</dbReference>
<dbReference type="GO" id="GO:0008270">
    <property type="term" value="F:zinc ion binding"/>
    <property type="evidence" value="ECO:0007669"/>
    <property type="project" value="InterPro"/>
</dbReference>
<keyword evidence="4" id="KW-0804">Transcription</keyword>
<protein>
    <recommendedName>
        <fullName evidence="7">Zn(2)-C6 fungal-type domain-containing protein</fullName>
    </recommendedName>
</protein>
<proteinExistence type="predicted"/>
<feature type="compositionally biased region" description="Low complexity" evidence="6">
    <location>
        <begin position="110"/>
        <end position="124"/>
    </location>
</feature>
<dbReference type="CDD" id="cd00067">
    <property type="entry name" value="GAL4"/>
    <property type="match status" value="1"/>
</dbReference>
<dbReference type="AlphaFoldDB" id="A0AAD7FF29"/>
<evidence type="ECO:0000313" key="9">
    <source>
        <dbReference type="Proteomes" id="UP001221142"/>
    </source>
</evidence>
<keyword evidence="3" id="KW-0805">Transcription regulation</keyword>
<sequence length="539" mass="59817">MTDSDSSAKSKTTSIMQRACLNCRRRKIRCDAERPVCKQCRLRPPRHGNPCKYTHAPPPEEVSTHREDSRDFDVDEGLIFLSDPYLSPPPRHLYSPEELSPLSMLPSSIGYTPDSSPLSSPPSSIEQHYTPDSLSRSLNPIFRPPAPSPPFLDTLLSRFAHHPLFFFDPSDFRRFLSLPSPSLRPSHLSQGLMYVLQLWAHRISPIDGSSSWDEDLLFLAAHHLPGEIIKDSPTSTQHPHRTLQLIQACILLSLYYLDVSRPAEGRYYCAAATSLALTAGLHRLGSPLAPKSFPSFAFDEAVVPLPPDVTRGMEMVAAFWSVVLLNNYWVAVCGVPSCIASDLAITTPRHADTPMGGSDPVDGHFTRAQLIESSVLHERTISFIARHHQNPQNEGEFWQFDHHLQTLAGTLGHPQAIIDPLEREMAMTAHALVQAALVRLHAPYLHPSVDPRTTHSHGKCLAAARALVDCLNVVTTLNRVDPVLGPLLACAADVYASQLPDSSASAEWSRTLLLLEHMAQRSPLARKCLMRHEFGHGRR</sequence>
<organism evidence="8 9">
    <name type="scientific">Roridomyces roridus</name>
    <dbReference type="NCBI Taxonomy" id="1738132"/>
    <lineage>
        <taxon>Eukaryota</taxon>
        <taxon>Fungi</taxon>
        <taxon>Dikarya</taxon>
        <taxon>Basidiomycota</taxon>
        <taxon>Agaricomycotina</taxon>
        <taxon>Agaricomycetes</taxon>
        <taxon>Agaricomycetidae</taxon>
        <taxon>Agaricales</taxon>
        <taxon>Marasmiineae</taxon>
        <taxon>Mycenaceae</taxon>
        <taxon>Roridomyces</taxon>
    </lineage>
</organism>
<dbReference type="GO" id="GO:0006351">
    <property type="term" value="P:DNA-templated transcription"/>
    <property type="evidence" value="ECO:0007669"/>
    <property type="project" value="InterPro"/>
</dbReference>
<evidence type="ECO:0000256" key="6">
    <source>
        <dbReference type="SAM" id="MobiDB-lite"/>
    </source>
</evidence>
<dbReference type="Pfam" id="PF00172">
    <property type="entry name" value="Zn_clus"/>
    <property type="match status" value="1"/>
</dbReference>
<dbReference type="SMART" id="SM00066">
    <property type="entry name" value="GAL4"/>
    <property type="match status" value="1"/>
</dbReference>
<dbReference type="SUPFAM" id="SSF57701">
    <property type="entry name" value="Zn2/Cys6 DNA-binding domain"/>
    <property type="match status" value="1"/>
</dbReference>
<dbReference type="GO" id="GO:0005634">
    <property type="term" value="C:nucleus"/>
    <property type="evidence" value="ECO:0007669"/>
    <property type="project" value="UniProtKB-SubCell"/>
</dbReference>
<evidence type="ECO:0000259" key="7">
    <source>
        <dbReference type="PROSITE" id="PS50048"/>
    </source>
</evidence>
<feature type="region of interest" description="Disordered" evidence="6">
    <location>
        <begin position="48"/>
        <end position="69"/>
    </location>
</feature>
<comment type="subcellular location">
    <subcellularLocation>
        <location evidence="1">Nucleus</location>
    </subcellularLocation>
</comment>
<dbReference type="Gene3D" id="4.10.240.10">
    <property type="entry name" value="Zn(2)-C6 fungal-type DNA-binding domain"/>
    <property type="match status" value="1"/>
</dbReference>
<evidence type="ECO:0000256" key="3">
    <source>
        <dbReference type="ARBA" id="ARBA00023015"/>
    </source>
</evidence>
<dbReference type="PANTHER" id="PTHR47338:SF29">
    <property type="entry name" value="ZN(2)-C6 FUNGAL-TYPE DOMAIN-CONTAINING PROTEIN"/>
    <property type="match status" value="1"/>
</dbReference>
<dbReference type="Proteomes" id="UP001221142">
    <property type="component" value="Unassembled WGS sequence"/>
</dbReference>
<dbReference type="GO" id="GO:0003677">
    <property type="term" value="F:DNA binding"/>
    <property type="evidence" value="ECO:0007669"/>
    <property type="project" value="InterPro"/>
</dbReference>
<gene>
    <name evidence="8" type="ORF">FB45DRAFT_149468</name>
</gene>
<evidence type="ECO:0000256" key="2">
    <source>
        <dbReference type="ARBA" id="ARBA00022723"/>
    </source>
</evidence>
<dbReference type="InterPro" id="IPR001138">
    <property type="entry name" value="Zn2Cys6_DnaBD"/>
</dbReference>
<evidence type="ECO:0000256" key="4">
    <source>
        <dbReference type="ARBA" id="ARBA00023163"/>
    </source>
</evidence>
<name>A0AAD7FF29_9AGAR</name>
<dbReference type="GO" id="GO:0000981">
    <property type="term" value="F:DNA-binding transcription factor activity, RNA polymerase II-specific"/>
    <property type="evidence" value="ECO:0007669"/>
    <property type="project" value="InterPro"/>
</dbReference>